<organism evidence="1 2">
    <name type="scientific">Rhizobium daejeonense</name>
    <dbReference type="NCBI Taxonomy" id="240521"/>
    <lineage>
        <taxon>Bacteria</taxon>
        <taxon>Pseudomonadati</taxon>
        <taxon>Pseudomonadota</taxon>
        <taxon>Alphaproteobacteria</taxon>
        <taxon>Hyphomicrobiales</taxon>
        <taxon>Rhizobiaceae</taxon>
        <taxon>Rhizobium/Agrobacterium group</taxon>
        <taxon>Rhizobium</taxon>
    </lineage>
</organism>
<protein>
    <submittedName>
        <fullName evidence="1">Uncharacterized protein</fullName>
    </submittedName>
</protein>
<dbReference type="EMBL" id="JAAKZH010000003">
    <property type="protein sequence ID" value="NGO64205.1"/>
    <property type="molecule type" value="Genomic_DNA"/>
</dbReference>
<evidence type="ECO:0000313" key="2">
    <source>
        <dbReference type="Proteomes" id="UP000477849"/>
    </source>
</evidence>
<keyword evidence="2" id="KW-1185">Reference proteome</keyword>
<proteinExistence type="predicted"/>
<evidence type="ECO:0000313" key="1">
    <source>
        <dbReference type="EMBL" id="NGO64205.1"/>
    </source>
</evidence>
<dbReference type="Proteomes" id="UP000477849">
    <property type="component" value="Unassembled WGS sequence"/>
</dbReference>
<dbReference type="AlphaFoldDB" id="A0A6M1RZA8"/>
<dbReference type="RefSeq" id="WP_163905254.1">
    <property type="nucleotide sequence ID" value="NZ_CP048427.1"/>
</dbReference>
<gene>
    <name evidence="1" type="ORF">G6N76_11000</name>
</gene>
<accession>A0A6M1RZA8</accession>
<reference evidence="1 2" key="1">
    <citation type="submission" date="2020-02" db="EMBL/GenBank/DDBJ databases">
        <title>Genome sequence of the type strain CCBAU10050 of Rhizobium daejeonense.</title>
        <authorList>
            <person name="Gao J."/>
            <person name="Sun J."/>
        </authorList>
    </citation>
    <scope>NUCLEOTIDE SEQUENCE [LARGE SCALE GENOMIC DNA]</scope>
    <source>
        <strain evidence="1 2">CCBAU10050</strain>
    </source>
</reference>
<comment type="caution">
    <text evidence="1">The sequence shown here is derived from an EMBL/GenBank/DDBJ whole genome shotgun (WGS) entry which is preliminary data.</text>
</comment>
<name>A0A6M1RZA8_9HYPH</name>
<sequence>MTNPVKIGGVTVDVEDPCALYAALAAAKAKRLAGEQVEETEIRSPVMHQRLKVASSSMADIDAELVRLQAACMAKTNGCRPSRRWKFRF</sequence>